<organism evidence="1 2">
    <name type="scientific">Rhodococcus opacus</name>
    <name type="common">Nocardia opaca</name>
    <dbReference type="NCBI Taxonomy" id="37919"/>
    <lineage>
        <taxon>Bacteria</taxon>
        <taxon>Bacillati</taxon>
        <taxon>Actinomycetota</taxon>
        <taxon>Actinomycetes</taxon>
        <taxon>Mycobacteriales</taxon>
        <taxon>Nocardiaceae</taxon>
        <taxon>Rhodococcus</taxon>
    </lineage>
</organism>
<dbReference type="Proteomes" id="UP000028488">
    <property type="component" value="Plasmid pPDG3"/>
</dbReference>
<protein>
    <submittedName>
        <fullName evidence="1">Uncharacterized protein</fullName>
    </submittedName>
</protein>
<dbReference type="EMBL" id="CP008950">
    <property type="protein sequence ID" value="AII11096.1"/>
    <property type="molecule type" value="Genomic_DNA"/>
</dbReference>
<keyword evidence="1" id="KW-0614">Plasmid</keyword>
<dbReference type="Gene3D" id="3.40.50.300">
    <property type="entry name" value="P-loop containing nucleotide triphosphate hydrolases"/>
    <property type="match status" value="1"/>
</dbReference>
<sequence>MFLALTSASRSPGVSTTALALALNSPTDRTLLVEADAIGSSPVLAGYMLGNHYHDRSLINLVDANRHGRLKAALTEQLIQIPESSVSLLPGLVHSAQADAMRPVWGPLGVHLAGLSVDDTNVIVDAGRIGQRGAPVELIVNATTIAIVTRTERTAIAALRASQNALRQQLSAVQSRASLGLILIGESPYNAEEVTKVTGLDVIAVLPDSDDAKVFSDGLSISKWRRRRSIYLHTLHRSTWPKITKFAVSHQADWKSGPALNAALPTLTGERR</sequence>
<dbReference type="AlphaFoldDB" id="A0A076EZ78"/>
<dbReference type="SUPFAM" id="SSF52540">
    <property type="entry name" value="P-loop containing nucleoside triphosphate hydrolases"/>
    <property type="match status" value="1"/>
</dbReference>
<name>A0A076EZ78_RHOOP</name>
<gene>
    <name evidence="1" type="ORF">EP51_44340</name>
</gene>
<geneLocation type="plasmid" evidence="1 2">
    <name>pPDG3</name>
</geneLocation>
<proteinExistence type="predicted"/>
<evidence type="ECO:0000313" key="2">
    <source>
        <dbReference type="Proteomes" id="UP000028488"/>
    </source>
</evidence>
<accession>A0A076EZ78</accession>
<dbReference type="InterPro" id="IPR027417">
    <property type="entry name" value="P-loop_NTPase"/>
</dbReference>
<reference evidence="1 2" key="1">
    <citation type="submission" date="2014-07" db="EMBL/GenBank/DDBJ databases">
        <title>Genome Sequence of Rhodococcus opacus Strain R7, a Biodegrader of Mono- and Polycyclic Aromatic Hydrocarbons.</title>
        <authorList>
            <person name="Di Gennaro P."/>
            <person name="Zampolli J."/>
            <person name="Presti I."/>
            <person name="Cappelletti M."/>
            <person name="D'Ursi P."/>
            <person name="Orro A."/>
            <person name="Mezzelani A."/>
            <person name="Milanesi L."/>
        </authorList>
    </citation>
    <scope>NUCLEOTIDE SEQUENCE [LARGE SCALE GENOMIC DNA]</scope>
    <source>
        <strain evidence="1 2">R7</strain>
        <plasmid evidence="1">pPDG3</plasmid>
    </source>
</reference>
<evidence type="ECO:0000313" key="1">
    <source>
        <dbReference type="EMBL" id="AII11096.1"/>
    </source>
</evidence>